<evidence type="ECO:0000259" key="1">
    <source>
        <dbReference type="SMART" id="SM01117"/>
    </source>
</evidence>
<comment type="caution">
    <text evidence="2">The sequence shown here is derived from an EMBL/GenBank/DDBJ whole genome shotgun (WGS) entry which is preliminary data.</text>
</comment>
<evidence type="ECO:0000313" key="2">
    <source>
        <dbReference type="EMBL" id="GFP77987.1"/>
    </source>
</evidence>
<dbReference type="AlphaFoldDB" id="A0A6V8SLC9"/>
<sequence>MTSSSEELLLQKYNKINFYKKMILLSTRENSLGIIKDIERLTIQIEGILEYYKEKDAEKQMKNDNVETAFSFRTREFTMKELSGYNGVGDNPAYIAVNGTVYDITGERALNQIIAAGFRPGTDLSEQFNSGKLSRQLLNNTRIVGVLRD</sequence>
<dbReference type="EMBL" id="BLZR01000001">
    <property type="protein sequence ID" value="GFP77987.1"/>
    <property type="molecule type" value="Genomic_DNA"/>
</dbReference>
<dbReference type="RefSeq" id="WP_183279311.1">
    <property type="nucleotide sequence ID" value="NZ_BLZR01000001.1"/>
</dbReference>
<evidence type="ECO:0000313" key="3">
    <source>
        <dbReference type="Proteomes" id="UP000580568"/>
    </source>
</evidence>
<gene>
    <name evidence="2" type="ORF">bsdtw1_04177</name>
</gene>
<reference evidence="2 3" key="1">
    <citation type="submission" date="2020-07" db="EMBL/GenBank/DDBJ databases">
        <title>A new beta-1,3-glucan-decomposing anaerobic bacterium isolated from anoxic soil subjected to biological soil disinfestation.</title>
        <authorList>
            <person name="Ueki A."/>
            <person name="Tonouchi A."/>
        </authorList>
    </citation>
    <scope>NUCLEOTIDE SEQUENCE [LARGE SCALE GENOMIC DNA]</scope>
    <source>
        <strain evidence="2 3">TW1</strain>
    </source>
</reference>
<dbReference type="Proteomes" id="UP000580568">
    <property type="component" value="Unassembled WGS sequence"/>
</dbReference>
<dbReference type="SUPFAM" id="SSF55856">
    <property type="entry name" value="Cytochrome b5-like heme/steroid binding domain"/>
    <property type="match status" value="1"/>
</dbReference>
<protein>
    <recommendedName>
        <fullName evidence="1">Cytochrome b5 heme-binding domain-containing protein</fullName>
    </recommendedName>
</protein>
<accession>A0A6V8SLC9</accession>
<dbReference type="Gene3D" id="3.10.120.10">
    <property type="entry name" value="Cytochrome b5-like heme/steroid binding domain"/>
    <property type="match status" value="1"/>
</dbReference>
<proteinExistence type="predicted"/>
<dbReference type="SMART" id="SM01117">
    <property type="entry name" value="Cyt-b5"/>
    <property type="match status" value="1"/>
</dbReference>
<name>A0A6V8SLC9_9CLOT</name>
<keyword evidence="3" id="KW-1185">Reference proteome</keyword>
<organism evidence="2 3">
    <name type="scientific">Clostridium fungisolvens</name>
    <dbReference type="NCBI Taxonomy" id="1604897"/>
    <lineage>
        <taxon>Bacteria</taxon>
        <taxon>Bacillati</taxon>
        <taxon>Bacillota</taxon>
        <taxon>Clostridia</taxon>
        <taxon>Eubacteriales</taxon>
        <taxon>Clostridiaceae</taxon>
        <taxon>Clostridium</taxon>
    </lineage>
</organism>
<dbReference type="InterPro" id="IPR001199">
    <property type="entry name" value="Cyt_B5-like_heme/steroid-bd"/>
</dbReference>
<feature type="domain" description="Cytochrome b5 heme-binding" evidence="1">
    <location>
        <begin position="77"/>
        <end position="148"/>
    </location>
</feature>
<dbReference type="InterPro" id="IPR036400">
    <property type="entry name" value="Cyt_B5-like_heme/steroid_sf"/>
</dbReference>